<dbReference type="eggNOG" id="COG3117">
    <property type="taxonomic scope" value="Bacteria"/>
</dbReference>
<keyword evidence="1" id="KW-0732">Signal</keyword>
<name>M7N549_9BACT</name>
<dbReference type="OrthoDB" id="9812080at2"/>
<dbReference type="RefSeq" id="WP_009195856.1">
    <property type="nucleotide sequence ID" value="NZ_AODQ01000059.1"/>
</dbReference>
<keyword evidence="3" id="KW-1185">Reference proteome</keyword>
<protein>
    <recommendedName>
        <fullName evidence="4">LPS export ABC transporter periplasmic protein LptC</fullName>
    </recommendedName>
</protein>
<evidence type="ECO:0000313" key="2">
    <source>
        <dbReference type="EMBL" id="EMR02422.1"/>
    </source>
</evidence>
<dbReference type="NCBIfam" id="TIGR04409">
    <property type="entry name" value="LptC_YrbK"/>
    <property type="match status" value="1"/>
</dbReference>
<dbReference type="InterPro" id="IPR010664">
    <property type="entry name" value="LipoPS_assembly_LptC-rel"/>
</dbReference>
<dbReference type="GO" id="GO:0015221">
    <property type="term" value="F:lipopolysaccharide transmembrane transporter activity"/>
    <property type="evidence" value="ECO:0007669"/>
    <property type="project" value="InterPro"/>
</dbReference>
<evidence type="ECO:0000256" key="1">
    <source>
        <dbReference type="SAM" id="SignalP"/>
    </source>
</evidence>
<sequence length="181" mass="20596">MKHVLVLFLLLSLGIWGCDGNEEIADLPPYVGPMMEADSIETLYSDSAVVRIRVEAPKRFEYDNGNSEFPQGIYIEFYEPDGSTSSTLKADKGYYFRERDRYTAVGNVLIDGKKDHNSLHTDTLHWSPPTQRIFTKARVMITEKLDTLWGVGLEAKQDFSEYTILNPEGTTMLSDDDDEEQ</sequence>
<reference evidence="2 3" key="1">
    <citation type="journal article" date="2013" name="Genome Announc.">
        <title>Draft Genome Sequence of Cesiribacter andamanensis Strain AMV16T, Isolated from a Soil Sample from a Mud Volcano in the Andaman Islands, India.</title>
        <authorList>
            <person name="Shivaji S."/>
            <person name="Ara S."/>
            <person name="Begum Z."/>
            <person name="Srinivas T.N."/>
            <person name="Singh A."/>
            <person name="Kumar Pinnaka A."/>
        </authorList>
    </citation>
    <scope>NUCLEOTIDE SEQUENCE [LARGE SCALE GENOMIC DNA]</scope>
    <source>
        <strain evidence="2 3">AMV16</strain>
    </source>
</reference>
<dbReference type="InterPro" id="IPR026265">
    <property type="entry name" value="LptC"/>
</dbReference>
<dbReference type="AlphaFoldDB" id="M7N549"/>
<feature type="chain" id="PRO_5004081888" description="LPS export ABC transporter periplasmic protein LptC" evidence="1">
    <location>
        <begin position="18"/>
        <end position="181"/>
    </location>
</feature>
<comment type="caution">
    <text evidence="2">The sequence shown here is derived from an EMBL/GenBank/DDBJ whole genome shotgun (WGS) entry which is preliminary data.</text>
</comment>
<proteinExistence type="predicted"/>
<dbReference type="STRING" id="1279009.ADICEAN_02465"/>
<dbReference type="Gene3D" id="2.60.450.10">
    <property type="entry name" value="Lipopolysaccharide (LPS) transport protein A like domain"/>
    <property type="match status" value="1"/>
</dbReference>
<dbReference type="Pfam" id="PF06835">
    <property type="entry name" value="LptC"/>
    <property type="match status" value="1"/>
</dbReference>
<dbReference type="EMBL" id="AODQ01000059">
    <property type="protein sequence ID" value="EMR02422.1"/>
    <property type="molecule type" value="Genomic_DNA"/>
</dbReference>
<dbReference type="GO" id="GO:0005886">
    <property type="term" value="C:plasma membrane"/>
    <property type="evidence" value="ECO:0007669"/>
    <property type="project" value="InterPro"/>
</dbReference>
<evidence type="ECO:0000313" key="3">
    <source>
        <dbReference type="Proteomes" id="UP000011910"/>
    </source>
</evidence>
<gene>
    <name evidence="2" type="ORF">ADICEAN_02465</name>
</gene>
<dbReference type="Proteomes" id="UP000011910">
    <property type="component" value="Unassembled WGS sequence"/>
</dbReference>
<organism evidence="2 3">
    <name type="scientific">Cesiribacter andamanensis AMV16</name>
    <dbReference type="NCBI Taxonomy" id="1279009"/>
    <lineage>
        <taxon>Bacteria</taxon>
        <taxon>Pseudomonadati</taxon>
        <taxon>Bacteroidota</taxon>
        <taxon>Cytophagia</taxon>
        <taxon>Cytophagales</taxon>
        <taxon>Cesiribacteraceae</taxon>
        <taxon>Cesiribacter</taxon>
    </lineage>
</organism>
<feature type="signal peptide" evidence="1">
    <location>
        <begin position="1"/>
        <end position="17"/>
    </location>
</feature>
<evidence type="ECO:0008006" key="4">
    <source>
        <dbReference type="Google" id="ProtNLM"/>
    </source>
</evidence>
<accession>M7N549</accession>